<keyword evidence="1" id="KW-0472">Membrane</keyword>
<dbReference type="EMBL" id="ATMH01001533">
    <property type="protein sequence ID" value="EPY34543.1"/>
    <property type="molecule type" value="Genomic_DNA"/>
</dbReference>
<sequence>MGCPPFCEKMCSLMRKFVSLIIAILVCIMTLLYVIGAGRVVTLEKSMGHAGFAHFLAIVFSIVTAICYLILHFVPRKAYRLLYALTFLLIITMFLVSHSIGLVGPTVTDCGTFSHNFTKNWTMGSIGEIIADDNTTAKVGSLGQTVANCSLNELTFAAGFINIVMYIIAIFDVQNVLLSRVKSKTYGERFVEMGISN</sequence>
<dbReference type="AlphaFoldDB" id="S9V0K3"/>
<accession>S9V0K3</accession>
<name>S9V0K3_9TRYP</name>
<reference evidence="2 3" key="1">
    <citation type="journal article" date="2013" name="PLoS ONE">
        <title>Predicting the Proteins of Angomonas deanei, Strigomonas culicis and Their Respective Endosymbionts Reveals New Aspects of the Trypanosomatidae Family.</title>
        <authorList>
            <person name="Motta M.C."/>
            <person name="Martins A.C."/>
            <person name="de Souza S.S."/>
            <person name="Catta-Preta C.M."/>
            <person name="Silva R."/>
            <person name="Klein C.C."/>
            <person name="de Almeida L.G."/>
            <person name="de Lima Cunha O."/>
            <person name="Ciapina L.P."/>
            <person name="Brocchi M."/>
            <person name="Colabardini A.C."/>
            <person name="de Araujo Lima B."/>
            <person name="Machado C.R."/>
            <person name="de Almeida Soares C.M."/>
            <person name="Probst C.M."/>
            <person name="de Menezes C.B."/>
            <person name="Thompson C.E."/>
            <person name="Bartholomeu D.C."/>
            <person name="Gradia D.F."/>
            <person name="Pavoni D.P."/>
            <person name="Grisard E.C."/>
            <person name="Fantinatti-Garboggini F."/>
            <person name="Marchini F.K."/>
            <person name="Rodrigues-Luiz G.F."/>
            <person name="Wagner G."/>
            <person name="Goldman G.H."/>
            <person name="Fietto J.L."/>
            <person name="Elias M.C."/>
            <person name="Goldman M.H."/>
            <person name="Sagot M.F."/>
            <person name="Pereira M."/>
            <person name="Stoco P.H."/>
            <person name="de Mendonca-Neto R.P."/>
            <person name="Teixeira S.M."/>
            <person name="Maciel T.E."/>
            <person name="de Oliveira Mendes T.A."/>
            <person name="Urmenyi T.P."/>
            <person name="de Souza W."/>
            <person name="Schenkman S."/>
            <person name="de Vasconcelos A.T."/>
        </authorList>
    </citation>
    <scope>NUCLEOTIDE SEQUENCE [LARGE SCALE GENOMIC DNA]</scope>
</reference>
<evidence type="ECO:0000313" key="2">
    <source>
        <dbReference type="EMBL" id="EPY34543.1"/>
    </source>
</evidence>
<organism evidence="2 3">
    <name type="scientific">Strigomonas culicis</name>
    <dbReference type="NCBI Taxonomy" id="28005"/>
    <lineage>
        <taxon>Eukaryota</taxon>
        <taxon>Discoba</taxon>
        <taxon>Euglenozoa</taxon>
        <taxon>Kinetoplastea</taxon>
        <taxon>Metakinetoplastina</taxon>
        <taxon>Trypanosomatida</taxon>
        <taxon>Trypanosomatidae</taxon>
        <taxon>Strigomonadinae</taxon>
        <taxon>Strigomonas</taxon>
    </lineage>
</organism>
<feature type="transmembrane region" description="Helical" evidence="1">
    <location>
        <begin position="52"/>
        <end position="74"/>
    </location>
</feature>
<feature type="transmembrane region" description="Helical" evidence="1">
    <location>
        <begin position="17"/>
        <end position="40"/>
    </location>
</feature>
<protein>
    <submittedName>
        <fullName evidence="2">Uncharacterized protein</fullName>
    </submittedName>
</protein>
<keyword evidence="1" id="KW-0812">Transmembrane</keyword>
<dbReference type="OrthoDB" id="278034at2759"/>
<keyword evidence="1" id="KW-1133">Transmembrane helix</keyword>
<feature type="transmembrane region" description="Helical" evidence="1">
    <location>
        <begin position="81"/>
        <end position="103"/>
    </location>
</feature>
<feature type="transmembrane region" description="Helical" evidence="1">
    <location>
        <begin position="154"/>
        <end position="173"/>
    </location>
</feature>
<gene>
    <name evidence="2" type="ORF">STCU_01533</name>
</gene>
<comment type="caution">
    <text evidence="2">The sequence shown here is derived from an EMBL/GenBank/DDBJ whole genome shotgun (WGS) entry which is preliminary data.</text>
</comment>
<evidence type="ECO:0000313" key="3">
    <source>
        <dbReference type="Proteomes" id="UP000015354"/>
    </source>
</evidence>
<proteinExistence type="predicted"/>
<evidence type="ECO:0000256" key="1">
    <source>
        <dbReference type="SAM" id="Phobius"/>
    </source>
</evidence>
<keyword evidence="3" id="KW-1185">Reference proteome</keyword>
<dbReference type="Proteomes" id="UP000015354">
    <property type="component" value="Unassembled WGS sequence"/>
</dbReference>